<proteinExistence type="predicted"/>
<dbReference type="Proteomes" id="UP000676336">
    <property type="component" value="Unassembled WGS sequence"/>
</dbReference>
<evidence type="ECO:0000259" key="6">
    <source>
        <dbReference type="PROSITE" id="PS50262"/>
    </source>
</evidence>
<evidence type="ECO:0000256" key="1">
    <source>
        <dbReference type="ARBA" id="ARBA00004370"/>
    </source>
</evidence>
<dbReference type="GO" id="GO:0016020">
    <property type="term" value="C:membrane"/>
    <property type="evidence" value="ECO:0007669"/>
    <property type="project" value="UniProtKB-SubCell"/>
</dbReference>
<dbReference type="GO" id="GO:0008528">
    <property type="term" value="F:G protein-coupled peptide receptor activity"/>
    <property type="evidence" value="ECO:0007669"/>
    <property type="project" value="InterPro"/>
</dbReference>
<dbReference type="EMBL" id="CAJOBF010007578">
    <property type="protein sequence ID" value="CAF4236145.1"/>
    <property type="molecule type" value="Genomic_DNA"/>
</dbReference>
<sequence>MHISSIIENIITYDFSLCIPSEQQIMMHSDNMLTSSSMPSQSTLTDNITLVIFDNNTVCADQLVGELLEGLSGRLMWGIIQLILMFLGNIGNILTLIVLNRRLMRKGGINNLLQGLAISDIVAPTLACIPHIMYYYGPKNNNKLINFVNAFVMPVATGATFCSNWIVVTITCFRLMIVVKPLYSQVYCSSRNERKALITIFLFSVLSIIPYYYYHSNTDALNVVKAVSALLSLLCPWVICVFLWILLIRIVNREIGAKKSQEFILHSEIIAQRLKSKSKITKMVLIICFFNIICQLPVLILTIFGLIDVNPCGHIRALVYVCLLFVSNLLLIVNHSINFFIYSLTNCKFRYTLKVMCRHCCVFHDPVHSRITTQRQIMGFDDQRKIAVQKMTTSKYECNSCSNSKSRESPHLMVTMRTTTMSRCNMKNNPPARVAL</sequence>
<feature type="transmembrane region" description="Helical" evidence="5">
    <location>
        <begin position="283"/>
        <end position="306"/>
    </location>
</feature>
<evidence type="ECO:0000256" key="3">
    <source>
        <dbReference type="ARBA" id="ARBA00022989"/>
    </source>
</evidence>
<dbReference type="AlphaFoldDB" id="A0A820DRK8"/>
<protein>
    <recommendedName>
        <fullName evidence="6">G-protein coupled receptors family 1 profile domain-containing protein</fullName>
    </recommendedName>
</protein>
<gene>
    <name evidence="7" type="ORF">BYL167_LOCUS5795</name>
    <name evidence="9" type="ORF">GIL414_LOCUS17176</name>
    <name evidence="11" type="ORF">OVN521_LOCUS28763</name>
    <name evidence="8" type="ORF">SMN809_LOCUS15556</name>
    <name evidence="10" type="ORF">UXM345_LOCUS29920</name>
</gene>
<evidence type="ECO:0000313" key="12">
    <source>
        <dbReference type="Proteomes" id="UP000663842"/>
    </source>
</evidence>
<keyword evidence="2 5" id="KW-0812">Transmembrane</keyword>
<dbReference type="Proteomes" id="UP000663842">
    <property type="component" value="Unassembled WGS sequence"/>
</dbReference>
<dbReference type="EMBL" id="CAJOBJ010008071">
    <property type="protein sequence ID" value="CAF4102569.1"/>
    <property type="molecule type" value="Genomic_DNA"/>
</dbReference>
<dbReference type="InterPro" id="IPR017452">
    <property type="entry name" value="GPCR_Rhodpsn_7TM"/>
</dbReference>
<dbReference type="CDD" id="cd14978">
    <property type="entry name" value="7tmA_FMRFamide_R-like"/>
    <property type="match status" value="1"/>
</dbReference>
<keyword evidence="3 5" id="KW-1133">Transmembrane helix</keyword>
<evidence type="ECO:0000313" key="10">
    <source>
        <dbReference type="EMBL" id="CAF4236145.1"/>
    </source>
</evidence>
<dbReference type="PRINTS" id="PR00237">
    <property type="entry name" value="GPCRRHODOPSN"/>
</dbReference>
<dbReference type="InterPro" id="IPR019427">
    <property type="entry name" value="7TM_GPCR_serpentine_rcpt_Srw"/>
</dbReference>
<dbReference type="EMBL" id="CAJOBI010006724">
    <property type="protein sequence ID" value="CAF4067633.1"/>
    <property type="molecule type" value="Genomic_DNA"/>
</dbReference>
<dbReference type="Gene3D" id="1.20.1070.10">
    <property type="entry name" value="Rhodopsin 7-helix transmembrane proteins"/>
    <property type="match status" value="1"/>
</dbReference>
<evidence type="ECO:0000256" key="5">
    <source>
        <dbReference type="SAM" id="Phobius"/>
    </source>
</evidence>
<reference evidence="10" key="1">
    <citation type="submission" date="2021-02" db="EMBL/GenBank/DDBJ databases">
        <authorList>
            <person name="Nowell W R."/>
        </authorList>
    </citation>
    <scope>NUCLEOTIDE SEQUENCE</scope>
</reference>
<dbReference type="Proteomes" id="UP000663866">
    <property type="component" value="Unassembled WGS sequence"/>
</dbReference>
<name>A0A820DRK8_9BILA</name>
<keyword evidence="13" id="KW-1185">Reference proteome</keyword>
<feature type="transmembrane region" description="Helical" evidence="5">
    <location>
        <begin position="75"/>
        <end position="99"/>
    </location>
</feature>
<evidence type="ECO:0000256" key="4">
    <source>
        <dbReference type="ARBA" id="ARBA00023136"/>
    </source>
</evidence>
<evidence type="ECO:0000313" key="9">
    <source>
        <dbReference type="EMBL" id="CAF4102569.1"/>
    </source>
</evidence>
<feature type="transmembrane region" description="Helical" evidence="5">
    <location>
        <begin position="318"/>
        <end position="344"/>
    </location>
</feature>
<organism evidence="10 12">
    <name type="scientific">Rotaria magnacalcarata</name>
    <dbReference type="NCBI Taxonomy" id="392030"/>
    <lineage>
        <taxon>Eukaryota</taxon>
        <taxon>Metazoa</taxon>
        <taxon>Spiralia</taxon>
        <taxon>Gnathifera</taxon>
        <taxon>Rotifera</taxon>
        <taxon>Eurotatoria</taxon>
        <taxon>Bdelloidea</taxon>
        <taxon>Philodinida</taxon>
        <taxon>Philodinidae</taxon>
        <taxon>Rotaria</taxon>
    </lineage>
</organism>
<accession>A0A820DRK8</accession>
<feature type="domain" description="G-protein coupled receptors family 1 profile" evidence="6">
    <location>
        <begin position="91"/>
        <end position="342"/>
    </location>
</feature>
<evidence type="ECO:0000313" key="13">
    <source>
        <dbReference type="Proteomes" id="UP000663866"/>
    </source>
</evidence>
<dbReference type="InterPro" id="IPR052954">
    <property type="entry name" value="GPCR-Ligand_Int"/>
</dbReference>
<dbReference type="Proteomes" id="UP000681720">
    <property type="component" value="Unassembled WGS sequence"/>
</dbReference>
<feature type="transmembrane region" description="Helical" evidence="5">
    <location>
        <begin position="111"/>
        <end position="136"/>
    </location>
</feature>
<comment type="caution">
    <text evidence="10">The sequence shown here is derived from an EMBL/GenBank/DDBJ whole genome shotgun (WGS) entry which is preliminary data.</text>
</comment>
<dbReference type="EMBL" id="CAJOBG010008547">
    <property type="protein sequence ID" value="CAF4246019.1"/>
    <property type="molecule type" value="Genomic_DNA"/>
</dbReference>
<dbReference type="PANTHER" id="PTHR46641">
    <property type="entry name" value="FMRFAMIDE RECEPTOR-RELATED"/>
    <property type="match status" value="1"/>
</dbReference>
<evidence type="ECO:0000313" key="11">
    <source>
        <dbReference type="EMBL" id="CAF4246019.1"/>
    </source>
</evidence>
<dbReference type="EMBL" id="CAJOBH010001355">
    <property type="protein sequence ID" value="CAF3849840.1"/>
    <property type="molecule type" value="Genomic_DNA"/>
</dbReference>
<dbReference type="PROSITE" id="PS50262">
    <property type="entry name" value="G_PROTEIN_RECEP_F1_2"/>
    <property type="match status" value="1"/>
</dbReference>
<evidence type="ECO:0000256" key="2">
    <source>
        <dbReference type="ARBA" id="ARBA00022692"/>
    </source>
</evidence>
<comment type="subcellular location">
    <subcellularLocation>
        <location evidence="1">Membrane</location>
    </subcellularLocation>
</comment>
<dbReference type="SUPFAM" id="SSF81321">
    <property type="entry name" value="Family A G protein-coupled receptor-like"/>
    <property type="match status" value="1"/>
</dbReference>
<dbReference type="InterPro" id="IPR000276">
    <property type="entry name" value="GPCR_Rhodpsn"/>
</dbReference>
<feature type="transmembrane region" description="Helical" evidence="5">
    <location>
        <begin position="226"/>
        <end position="251"/>
    </location>
</feature>
<evidence type="ECO:0000313" key="8">
    <source>
        <dbReference type="EMBL" id="CAF4067633.1"/>
    </source>
</evidence>
<feature type="transmembrane region" description="Helical" evidence="5">
    <location>
        <begin position="196"/>
        <end position="214"/>
    </location>
</feature>
<dbReference type="PANTHER" id="PTHR46641:SF2">
    <property type="entry name" value="FMRFAMIDE RECEPTOR"/>
    <property type="match status" value="1"/>
</dbReference>
<evidence type="ECO:0000313" key="7">
    <source>
        <dbReference type="EMBL" id="CAF3849840.1"/>
    </source>
</evidence>
<feature type="transmembrane region" description="Helical" evidence="5">
    <location>
        <begin position="148"/>
        <end position="175"/>
    </location>
</feature>
<dbReference type="Pfam" id="PF10324">
    <property type="entry name" value="7TM_GPCR_Srw"/>
    <property type="match status" value="1"/>
</dbReference>
<keyword evidence="4 5" id="KW-0472">Membrane</keyword>
<dbReference type="Proteomes" id="UP000681967">
    <property type="component" value="Unassembled WGS sequence"/>
</dbReference>